<keyword evidence="5" id="KW-0677">Repeat</keyword>
<comment type="caution">
    <text evidence="13">The sequence shown here is derived from an EMBL/GenBank/DDBJ whole genome shotgun (WGS) entry which is preliminary data.</text>
</comment>
<evidence type="ECO:0000259" key="12">
    <source>
        <dbReference type="PROSITE" id="PS50893"/>
    </source>
</evidence>
<accession>A0A815HLU0</accession>
<evidence type="ECO:0000256" key="6">
    <source>
        <dbReference type="ARBA" id="ARBA00022741"/>
    </source>
</evidence>
<keyword evidence="10" id="KW-0472">Membrane</keyword>
<protein>
    <recommendedName>
        <fullName evidence="12">ABC transporter domain-containing protein</fullName>
    </recommendedName>
</protein>
<evidence type="ECO:0000256" key="10">
    <source>
        <dbReference type="ARBA" id="ARBA00023136"/>
    </source>
</evidence>
<dbReference type="AlphaFoldDB" id="A0A815HLU0"/>
<name>A0A815HLU0_9BILA</name>
<keyword evidence="3" id="KW-0813">Transport</keyword>
<dbReference type="PANTHER" id="PTHR43394:SF1">
    <property type="entry name" value="ATP-BINDING CASSETTE SUB-FAMILY B MEMBER 10, MITOCHONDRIAL"/>
    <property type="match status" value="1"/>
</dbReference>
<dbReference type="GO" id="GO:0015421">
    <property type="term" value="F:ABC-type oligopeptide transporter activity"/>
    <property type="evidence" value="ECO:0007669"/>
    <property type="project" value="TreeGrafter"/>
</dbReference>
<keyword evidence="8" id="KW-1278">Translocase</keyword>
<dbReference type="Proteomes" id="UP000681722">
    <property type="component" value="Unassembled WGS sequence"/>
</dbReference>
<sequence>MSVLPDFFRGHKSVVDIIELNERKSKINPETEHGQIVHHVKGKIQFVDVQFCYPSRPNQIVLTNFNLTCEAKLMTAIVGRSGEGKSTIFSLLLRFYDPDKGSILIDGIDIRQLNVRHLRSLFGFIQQEPILFGNTIRDNIAYGDTTKTFSDEEIERVAKICHIHDTIRSLPKGYQTLCGNKGSQLSGGERQRICLARALIRNPHILLLDEATSSLDRHSEQLIQESLKQDKWNRTCLVIAHRLSTIQDSANIAVMHRRKIREQGTHQELVKADGLYLQLLRAESSHK</sequence>
<evidence type="ECO:0000256" key="5">
    <source>
        <dbReference type="ARBA" id="ARBA00022737"/>
    </source>
</evidence>
<comment type="similarity">
    <text evidence="2">Belongs to the ABC transporter superfamily. ABCB family. Multidrug resistance exporter (TC 3.A.1.201) subfamily.</text>
</comment>
<evidence type="ECO:0000313" key="13">
    <source>
        <dbReference type="EMBL" id="CAF1354189.1"/>
    </source>
</evidence>
<dbReference type="FunFam" id="3.40.50.300:FF:000479">
    <property type="entry name" value="Multidrug resistance protein 1A"/>
    <property type="match status" value="1"/>
</dbReference>
<dbReference type="PROSITE" id="PS50893">
    <property type="entry name" value="ABC_TRANSPORTER_2"/>
    <property type="match status" value="1"/>
</dbReference>
<dbReference type="Gene3D" id="3.40.50.300">
    <property type="entry name" value="P-loop containing nucleotide triphosphate hydrolases"/>
    <property type="match status" value="1"/>
</dbReference>
<dbReference type="SUPFAM" id="SSF52540">
    <property type="entry name" value="P-loop containing nucleoside triphosphate hydrolases"/>
    <property type="match status" value="1"/>
</dbReference>
<dbReference type="GO" id="GO:0016020">
    <property type="term" value="C:membrane"/>
    <property type="evidence" value="ECO:0007669"/>
    <property type="project" value="UniProtKB-SubCell"/>
</dbReference>
<dbReference type="GO" id="GO:0005524">
    <property type="term" value="F:ATP binding"/>
    <property type="evidence" value="ECO:0007669"/>
    <property type="project" value="UniProtKB-KW"/>
</dbReference>
<evidence type="ECO:0000256" key="11">
    <source>
        <dbReference type="ARBA" id="ARBA00023180"/>
    </source>
</evidence>
<keyword evidence="7" id="KW-0067">ATP-binding</keyword>
<dbReference type="InterPro" id="IPR003439">
    <property type="entry name" value="ABC_transporter-like_ATP-bd"/>
</dbReference>
<keyword evidence="4" id="KW-0812">Transmembrane</keyword>
<evidence type="ECO:0000313" key="15">
    <source>
        <dbReference type="Proteomes" id="UP000663829"/>
    </source>
</evidence>
<dbReference type="Gene3D" id="1.20.1560.10">
    <property type="entry name" value="ABC transporter type 1, transmembrane domain"/>
    <property type="match status" value="1"/>
</dbReference>
<evidence type="ECO:0000256" key="4">
    <source>
        <dbReference type="ARBA" id="ARBA00022692"/>
    </source>
</evidence>
<reference evidence="13" key="1">
    <citation type="submission" date="2021-02" db="EMBL/GenBank/DDBJ databases">
        <authorList>
            <person name="Nowell W R."/>
        </authorList>
    </citation>
    <scope>NUCLEOTIDE SEQUENCE</scope>
</reference>
<gene>
    <name evidence="13" type="ORF">GPM918_LOCUS31063</name>
    <name evidence="14" type="ORF">SRO942_LOCUS31698</name>
</gene>
<keyword evidence="11" id="KW-0325">Glycoprotein</keyword>
<dbReference type="InterPro" id="IPR017871">
    <property type="entry name" value="ABC_transporter-like_CS"/>
</dbReference>
<keyword evidence="9" id="KW-1133">Transmembrane helix</keyword>
<evidence type="ECO:0000256" key="7">
    <source>
        <dbReference type="ARBA" id="ARBA00022840"/>
    </source>
</evidence>
<evidence type="ECO:0000256" key="1">
    <source>
        <dbReference type="ARBA" id="ARBA00004141"/>
    </source>
</evidence>
<dbReference type="PANTHER" id="PTHR43394">
    <property type="entry name" value="ATP-DEPENDENT PERMEASE MDL1, MITOCHONDRIAL"/>
    <property type="match status" value="1"/>
</dbReference>
<evidence type="ECO:0000313" key="14">
    <source>
        <dbReference type="EMBL" id="CAF4226871.1"/>
    </source>
</evidence>
<proteinExistence type="inferred from homology"/>
<evidence type="ECO:0000256" key="9">
    <source>
        <dbReference type="ARBA" id="ARBA00022989"/>
    </source>
</evidence>
<dbReference type="PROSITE" id="PS00211">
    <property type="entry name" value="ABC_TRANSPORTER_1"/>
    <property type="match status" value="1"/>
</dbReference>
<keyword evidence="15" id="KW-1185">Reference proteome</keyword>
<dbReference type="Pfam" id="PF00005">
    <property type="entry name" value="ABC_tran"/>
    <property type="match status" value="1"/>
</dbReference>
<dbReference type="EMBL" id="CAJNOQ010015065">
    <property type="protein sequence ID" value="CAF1354189.1"/>
    <property type="molecule type" value="Genomic_DNA"/>
</dbReference>
<dbReference type="InterPro" id="IPR027417">
    <property type="entry name" value="P-loop_NTPase"/>
</dbReference>
<evidence type="ECO:0000256" key="2">
    <source>
        <dbReference type="ARBA" id="ARBA00007577"/>
    </source>
</evidence>
<dbReference type="InterPro" id="IPR039421">
    <property type="entry name" value="Type_1_exporter"/>
</dbReference>
<comment type="subcellular location">
    <subcellularLocation>
        <location evidence="1">Membrane</location>
        <topology evidence="1">Multi-pass membrane protein</topology>
    </subcellularLocation>
</comment>
<evidence type="ECO:0000256" key="3">
    <source>
        <dbReference type="ARBA" id="ARBA00022448"/>
    </source>
</evidence>
<dbReference type="OrthoDB" id="6500128at2759"/>
<dbReference type="EMBL" id="CAJOBC010066166">
    <property type="protein sequence ID" value="CAF4226871.1"/>
    <property type="molecule type" value="Genomic_DNA"/>
</dbReference>
<dbReference type="GO" id="GO:0016887">
    <property type="term" value="F:ATP hydrolysis activity"/>
    <property type="evidence" value="ECO:0007669"/>
    <property type="project" value="InterPro"/>
</dbReference>
<dbReference type="Proteomes" id="UP000663829">
    <property type="component" value="Unassembled WGS sequence"/>
</dbReference>
<feature type="domain" description="ABC transporter" evidence="12">
    <location>
        <begin position="44"/>
        <end position="282"/>
    </location>
</feature>
<dbReference type="InterPro" id="IPR036640">
    <property type="entry name" value="ABC1_TM_sf"/>
</dbReference>
<evidence type="ECO:0000256" key="8">
    <source>
        <dbReference type="ARBA" id="ARBA00022967"/>
    </source>
</evidence>
<keyword evidence="6" id="KW-0547">Nucleotide-binding</keyword>
<organism evidence="13 15">
    <name type="scientific">Didymodactylos carnosus</name>
    <dbReference type="NCBI Taxonomy" id="1234261"/>
    <lineage>
        <taxon>Eukaryota</taxon>
        <taxon>Metazoa</taxon>
        <taxon>Spiralia</taxon>
        <taxon>Gnathifera</taxon>
        <taxon>Rotifera</taxon>
        <taxon>Eurotatoria</taxon>
        <taxon>Bdelloidea</taxon>
        <taxon>Philodinida</taxon>
        <taxon>Philodinidae</taxon>
        <taxon>Didymodactylos</taxon>
    </lineage>
</organism>
<dbReference type="InterPro" id="IPR003593">
    <property type="entry name" value="AAA+_ATPase"/>
</dbReference>
<dbReference type="SMART" id="SM00382">
    <property type="entry name" value="AAA"/>
    <property type="match status" value="1"/>
</dbReference>
<dbReference type="CDD" id="cd03249">
    <property type="entry name" value="ABC_MTABC3_MDL1_MDL2"/>
    <property type="match status" value="1"/>
</dbReference>